<dbReference type="AlphaFoldDB" id="A0A1I7XU33"/>
<comment type="similarity">
    <text evidence="4">Belongs to the DONSON family.</text>
</comment>
<evidence type="ECO:0000256" key="4">
    <source>
        <dbReference type="ARBA" id="ARBA00025806"/>
    </source>
</evidence>
<feature type="compositionally biased region" description="Polar residues" evidence="5">
    <location>
        <begin position="54"/>
        <end position="63"/>
    </location>
</feature>
<dbReference type="GO" id="GO:0033260">
    <property type="term" value="P:nuclear DNA replication"/>
    <property type="evidence" value="ECO:0007669"/>
    <property type="project" value="TreeGrafter"/>
</dbReference>
<name>A0A1I7XU33_HETBA</name>
<feature type="compositionally biased region" description="Basic and acidic residues" evidence="5">
    <location>
        <begin position="242"/>
        <end position="271"/>
    </location>
</feature>
<dbReference type="GO" id="GO:0005634">
    <property type="term" value="C:nucleus"/>
    <property type="evidence" value="ECO:0007669"/>
    <property type="project" value="UniProtKB-SubCell"/>
</dbReference>
<keyword evidence="6" id="KW-1185">Reference proteome</keyword>
<dbReference type="Proteomes" id="UP000095283">
    <property type="component" value="Unplaced"/>
</dbReference>
<evidence type="ECO:0000256" key="5">
    <source>
        <dbReference type="SAM" id="MobiDB-lite"/>
    </source>
</evidence>
<dbReference type="WBParaSite" id="Hba_20852">
    <property type="protein sequence ID" value="Hba_20852"/>
    <property type="gene ID" value="Hba_20852"/>
</dbReference>
<feature type="compositionally biased region" description="Basic residues" evidence="5">
    <location>
        <begin position="16"/>
        <end position="26"/>
    </location>
</feature>
<evidence type="ECO:0000313" key="7">
    <source>
        <dbReference type="WBParaSite" id="Hba_20852"/>
    </source>
</evidence>
<accession>A0A1I7XU33</accession>
<keyword evidence="2" id="KW-0217">Developmental protein</keyword>
<evidence type="ECO:0000256" key="2">
    <source>
        <dbReference type="ARBA" id="ARBA00022473"/>
    </source>
</evidence>
<evidence type="ECO:0000313" key="6">
    <source>
        <dbReference type="Proteomes" id="UP000095283"/>
    </source>
</evidence>
<protein>
    <submittedName>
        <fullName evidence="7">TRANSKETOLASE_1 domain-containing protein</fullName>
    </submittedName>
</protein>
<proteinExistence type="inferred from homology"/>
<dbReference type="PANTHER" id="PTHR12972:SF0">
    <property type="entry name" value="PROTEIN DOWNSTREAM NEIGHBOR OF SON"/>
    <property type="match status" value="1"/>
</dbReference>
<feature type="region of interest" description="Disordered" evidence="5">
    <location>
        <begin position="236"/>
        <end position="274"/>
    </location>
</feature>
<comment type="subcellular location">
    <subcellularLocation>
        <location evidence="1">Nucleus</location>
    </subcellularLocation>
</comment>
<evidence type="ECO:0000256" key="1">
    <source>
        <dbReference type="ARBA" id="ARBA00004123"/>
    </source>
</evidence>
<dbReference type="PANTHER" id="PTHR12972">
    <property type="entry name" value="DOWNSTREAM NEIGHBOR OF SON"/>
    <property type="match status" value="1"/>
</dbReference>
<evidence type="ECO:0000256" key="3">
    <source>
        <dbReference type="ARBA" id="ARBA00023242"/>
    </source>
</evidence>
<feature type="region of interest" description="Disordered" evidence="5">
    <location>
        <begin position="1"/>
        <end position="78"/>
    </location>
</feature>
<organism evidence="6 7">
    <name type="scientific">Heterorhabditis bacteriophora</name>
    <name type="common">Entomopathogenic nematode worm</name>
    <dbReference type="NCBI Taxonomy" id="37862"/>
    <lineage>
        <taxon>Eukaryota</taxon>
        <taxon>Metazoa</taxon>
        <taxon>Ecdysozoa</taxon>
        <taxon>Nematoda</taxon>
        <taxon>Chromadorea</taxon>
        <taxon>Rhabditida</taxon>
        <taxon>Rhabditina</taxon>
        <taxon>Rhabditomorpha</taxon>
        <taxon>Strongyloidea</taxon>
        <taxon>Heterorhabditidae</taxon>
        <taxon>Heterorhabditis</taxon>
    </lineage>
</organism>
<dbReference type="InterPro" id="IPR024861">
    <property type="entry name" value="Donson"/>
</dbReference>
<keyword evidence="3" id="KW-0539">Nucleus</keyword>
<sequence length="399" mass="44724">MDGSRQPPGWKNPRERLRRHLTRKSSTRCLDASLNSSTAISEKIETESYPPVPSSQLASNNNPFRRGSPVKKKYKGKSSQESDELKYLPVDWDDSNANDPFSNTVIEVDCFDHLFLSWKKGDRKSFYVACPTFTVLFTKSSEINDLDLGEDSMSCFQTACGLKHVAIVTPTNSGFRQYLKSEGVEMHEEISISYDICNSKKRRLSKSSFKLDDSNLELSGVTESQPPVFDRAEREIEAEDRCEEKENGIKDNSDSEGSPDKLDQSADHDWLETMGVSPSNTARLRRYKSMGGSSTNLNSLGGESKMEKEKTTSILIKKSSQVLKRNATEYIVEMEGGPVLPHAVTMAAEFVRQAGLCEEYPVIIRVNDRNACNGLNGLSENPTEWTEISVEAKTIRWNA</sequence>
<reference evidence="7" key="1">
    <citation type="submission" date="2016-11" db="UniProtKB">
        <authorList>
            <consortium name="WormBaseParasite"/>
        </authorList>
    </citation>
    <scope>IDENTIFICATION</scope>
</reference>